<feature type="transmembrane region" description="Helical" evidence="6">
    <location>
        <begin position="242"/>
        <end position="266"/>
    </location>
</feature>
<accession>A0ABW0JK13</accession>
<feature type="transmembrane region" description="Helical" evidence="6">
    <location>
        <begin position="20"/>
        <end position="41"/>
    </location>
</feature>
<dbReference type="EMBL" id="JBHSMK010000004">
    <property type="protein sequence ID" value="MFC5436382.1"/>
    <property type="molecule type" value="Genomic_DNA"/>
</dbReference>
<name>A0ABW0JK13_9GAMM</name>
<feature type="transmembrane region" description="Helical" evidence="6">
    <location>
        <begin position="157"/>
        <end position="178"/>
    </location>
</feature>
<comment type="caution">
    <text evidence="7">The sequence shown here is derived from an EMBL/GenBank/DDBJ whole genome shotgun (WGS) entry which is preliminary data.</text>
</comment>
<dbReference type="InterPro" id="IPR050833">
    <property type="entry name" value="Poly_Biosynth_Transport"/>
</dbReference>
<feature type="transmembrane region" description="Helical" evidence="6">
    <location>
        <begin position="411"/>
        <end position="432"/>
    </location>
</feature>
<feature type="transmembrane region" description="Helical" evidence="6">
    <location>
        <begin position="272"/>
        <end position="293"/>
    </location>
</feature>
<evidence type="ECO:0000256" key="2">
    <source>
        <dbReference type="ARBA" id="ARBA00022475"/>
    </source>
</evidence>
<evidence type="ECO:0000313" key="7">
    <source>
        <dbReference type="EMBL" id="MFC5436382.1"/>
    </source>
</evidence>
<evidence type="ECO:0000256" key="4">
    <source>
        <dbReference type="ARBA" id="ARBA00022989"/>
    </source>
</evidence>
<keyword evidence="3 6" id="KW-0812">Transmembrane</keyword>
<gene>
    <name evidence="7" type="ORF">ACFPME_07420</name>
</gene>
<comment type="subcellular location">
    <subcellularLocation>
        <location evidence="1">Cell membrane</location>
        <topology evidence="1">Multi-pass membrane protein</topology>
    </subcellularLocation>
</comment>
<dbReference type="Pfam" id="PF01943">
    <property type="entry name" value="Polysacc_synt"/>
    <property type="match status" value="1"/>
</dbReference>
<evidence type="ECO:0000313" key="8">
    <source>
        <dbReference type="Proteomes" id="UP001596013"/>
    </source>
</evidence>
<keyword evidence="2" id="KW-1003">Cell membrane</keyword>
<feature type="transmembrane region" description="Helical" evidence="6">
    <location>
        <begin position="354"/>
        <end position="378"/>
    </location>
</feature>
<evidence type="ECO:0000256" key="3">
    <source>
        <dbReference type="ARBA" id="ARBA00022692"/>
    </source>
</evidence>
<protein>
    <submittedName>
        <fullName evidence="7">Oligosaccharide flippase family protein</fullName>
    </submittedName>
</protein>
<feature type="transmembrane region" description="Helical" evidence="6">
    <location>
        <begin position="321"/>
        <end position="342"/>
    </location>
</feature>
<feature type="transmembrane region" description="Helical" evidence="6">
    <location>
        <begin position="385"/>
        <end position="405"/>
    </location>
</feature>
<dbReference type="PANTHER" id="PTHR30250">
    <property type="entry name" value="PST FAMILY PREDICTED COLANIC ACID TRANSPORTER"/>
    <property type="match status" value="1"/>
</dbReference>
<keyword evidence="4 6" id="KW-1133">Transmembrane helix</keyword>
<feature type="transmembrane region" description="Helical" evidence="6">
    <location>
        <begin position="101"/>
        <end position="119"/>
    </location>
</feature>
<feature type="transmembrane region" description="Helical" evidence="6">
    <location>
        <begin position="184"/>
        <end position="203"/>
    </location>
</feature>
<evidence type="ECO:0000256" key="6">
    <source>
        <dbReference type="SAM" id="Phobius"/>
    </source>
</evidence>
<sequence length="444" mass="47635">MSVIEPSVGRVASLPKGWRAALGAVSLLWVATATGAGMAFLTQALLAHELGPAFYGLFTSSLAMVSMIAPLAGFGVPQFWLKVYGGEGWAANRWLPSSRQFLVTTTLLTLSIIAVWAFTGAPADATATLLLLLPMVLATLAAMLLSSKLRLEERHQAMALWQLIAPGSRLLVAVMLLVVPTLAVHFVAAGYGVVSLAVTLLAAPQMLAMLRGDIQLHGHGRRPPPACDDAPTPGPMQLWSQAWAYGLAAVLYPIFFQISTVLLKYLDGNVEAGIFGIALAVMTAIYLIPATLYQKFLLSKLHRWAVHDRTKFWLVYRHGNLAMLVSGVLLAAAVALAAPWLVPLAFGEKYRAVVPVLLVLASCIPIRFLSTSVGAALLTERHMRYRVFAMGLGATVVIVLNLILIPIYHELGAAGATVTGEAVLLLSLYAGVQRFHPIAKRLRP</sequence>
<proteinExistence type="predicted"/>
<keyword evidence="8" id="KW-1185">Reference proteome</keyword>
<evidence type="ECO:0000256" key="5">
    <source>
        <dbReference type="ARBA" id="ARBA00023136"/>
    </source>
</evidence>
<organism evidence="7 8">
    <name type="scientific">Rhodanobacter umsongensis</name>
    <dbReference type="NCBI Taxonomy" id="633153"/>
    <lineage>
        <taxon>Bacteria</taxon>
        <taxon>Pseudomonadati</taxon>
        <taxon>Pseudomonadota</taxon>
        <taxon>Gammaproteobacteria</taxon>
        <taxon>Lysobacterales</taxon>
        <taxon>Rhodanobacteraceae</taxon>
        <taxon>Rhodanobacter</taxon>
    </lineage>
</organism>
<dbReference type="Proteomes" id="UP001596013">
    <property type="component" value="Unassembled WGS sequence"/>
</dbReference>
<keyword evidence="5 6" id="KW-0472">Membrane</keyword>
<feature type="transmembrane region" description="Helical" evidence="6">
    <location>
        <begin position="125"/>
        <end position="145"/>
    </location>
</feature>
<dbReference type="RefSeq" id="WP_377303704.1">
    <property type="nucleotide sequence ID" value="NZ_JBHSMK010000004.1"/>
</dbReference>
<dbReference type="PANTHER" id="PTHR30250:SF11">
    <property type="entry name" value="O-ANTIGEN TRANSPORTER-RELATED"/>
    <property type="match status" value="1"/>
</dbReference>
<dbReference type="InterPro" id="IPR002797">
    <property type="entry name" value="Polysacc_synth"/>
</dbReference>
<feature type="transmembrane region" description="Helical" evidence="6">
    <location>
        <begin position="53"/>
        <end position="80"/>
    </location>
</feature>
<reference evidence="8" key="1">
    <citation type="journal article" date="2019" name="Int. J. Syst. Evol. Microbiol.">
        <title>The Global Catalogue of Microorganisms (GCM) 10K type strain sequencing project: providing services to taxonomists for standard genome sequencing and annotation.</title>
        <authorList>
            <consortium name="The Broad Institute Genomics Platform"/>
            <consortium name="The Broad Institute Genome Sequencing Center for Infectious Disease"/>
            <person name="Wu L."/>
            <person name="Ma J."/>
        </authorList>
    </citation>
    <scope>NUCLEOTIDE SEQUENCE [LARGE SCALE GENOMIC DNA]</scope>
    <source>
        <strain evidence="8">JCM 17130</strain>
    </source>
</reference>
<evidence type="ECO:0000256" key="1">
    <source>
        <dbReference type="ARBA" id="ARBA00004651"/>
    </source>
</evidence>